<evidence type="ECO:0000256" key="1">
    <source>
        <dbReference type="SAM" id="Phobius"/>
    </source>
</evidence>
<proteinExistence type="predicted"/>
<protein>
    <recommendedName>
        <fullName evidence="4">Transporter</fullName>
    </recommendedName>
</protein>
<feature type="transmembrane region" description="Helical" evidence="1">
    <location>
        <begin position="161"/>
        <end position="181"/>
    </location>
</feature>
<dbReference type="GO" id="GO:0008381">
    <property type="term" value="F:mechanosensitive monoatomic ion channel activity"/>
    <property type="evidence" value="ECO:0007669"/>
    <property type="project" value="InterPro"/>
</dbReference>
<name>A0A347WN67_9LACT</name>
<feature type="transmembrane region" description="Helical" evidence="1">
    <location>
        <begin position="201"/>
        <end position="225"/>
    </location>
</feature>
<dbReference type="Pfam" id="PF05552">
    <property type="entry name" value="MS_channel_1st_1"/>
    <property type="match status" value="2"/>
</dbReference>
<dbReference type="InterPro" id="IPR045275">
    <property type="entry name" value="MscS_archaea/bacteria_type"/>
</dbReference>
<gene>
    <name evidence="2" type="ORF">CL176_11245</name>
</gene>
<feature type="transmembrane region" description="Helical" evidence="1">
    <location>
        <begin position="291"/>
        <end position="316"/>
    </location>
</feature>
<accession>A0A347WN67</accession>
<evidence type="ECO:0000313" key="2">
    <source>
        <dbReference type="EMBL" id="AXY26524.1"/>
    </source>
</evidence>
<evidence type="ECO:0000313" key="3">
    <source>
        <dbReference type="Proteomes" id="UP000263232"/>
    </source>
</evidence>
<dbReference type="Gene3D" id="1.10.287.1260">
    <property type="match status" value="1"/>
</dbReference>
<dbReference type="KEGG" id="abae:CL176_11245"/>
<dbReference type="NCBIfam" id="NF033912">
    <property type="entry name" value="msc"/>
    <property type="match status" value="1"/>
</dbReference>
<organism evidence="2 3">
    <name type="scientific">Suicoccus acidiformans</name>
    <dbReference type="NCBI Taxonomy" id="2036206"/>
    <lineage>
        <taxon>Bacteria</taxon>
        <taxon>Bacillati</taxon>
        <taxon>Bacillota</taxon>
        <taxon>Bacilli</taxon>
        <taxon>Lactobacillales</taxon>
        <taxon>Aerococcaceae</taxon>
        <taxon>Suicoccus</taxon>
    </lineage>
</organism>
<dbReference type="PANTHER" id="PTHR30221">
    <property type="entry name" value="SMALL-CONDUCTANCE MECHANOSENSITIVE CHANNEL"/>
    <property type="match status" value="1"/>
</dbReference>
<feature type="transmembrane region" description="Helical" evidence="1">
    <location>
        <begin position="71"/>
        <end position="92"/>
    </location>
</feature>
<dbReference type="AlphaFoldDB" id="A0A347WN67"/>
<dbReference type="PANTHER" id="PTHR30221:SF1">
    <property type="entry name" value="SMALL-CONDUCTANCE MECHANOSENSITIVE CHANNEL"/>
    <property type="match status" value="1"/>
</dbReference>
<dbReference type="OrthoDB" id="1411407at2"/>
<feature type="transmembrane region" description="Helical" evidence="1">
    <location>
        <begin position="323"/>
        <end position="345"/>
    </location>
</feature>
<feature type="transmembrane region" description="Helical" evidence="1">
    <location>
        <begin position="104"/>
        <end position="125"/>
    </location>
</feature>
<feature type="transmembrane region" description="Helical" evidence="1">
    <location>
        <begin position="258"/>
        <end position="279"/>
    </location>
</feature>
<dbReference type="InterPro" id="IPR008910">
    <property type="entry name" value="MSC_TM_helix"/>
</dbReference>
<dbReference type="RefSeq" id="WP_118991380.1">
    <property type="nucleotide sequence ID" value="NZ_CP023434.1"/>
</dbReference>
<dbReference type="Proteomes" id="UP000263232">
    <property type="component" value="Chromosome"/>
</dbReference>
<sequence>METFLKTVMEELPGLVGAVSLLVLALIVAWFVKRSSLMLMSRFDFRDKFQAWGIAKSESEAKALSETVASLLYFLVLLLFLPSILSGLNIGRELDSLQQLFRGIVSYIPNILLAVVIFSVGLYFCSFIRRISQNLFEGLNLDVWIAKVTGQAKESVSDKRLAEVLASVVYVLLFIPILTLSMETLGIEAISKPILSLLNQLLAFMPKLFVAIILLIFGGFLARLLGDLVEGLLKTSGIDRYSQYLNVRGEASINISQIIGASVKIILFLFFLVESISVMELEVLNLIGKGVIAYLPSVISAVMLMSFGFITANVLAQFLKRVYGSYVIAEIARYIVLGLAIFMTLDQLQIAQRIVNASFIIILSALAVTFALAFGLGGRDFAAKQLEHLDKVIHDAEQDATDKADEEAE</sequence>
<keyword evidence="3" id="KW-1185">Reference proteome</keyword>
<feature type="transmembrane region" description="Helical" evidence="1">
    <location>
        <begin position="357"/>
        <end position="376"/>
    </location>
</feature>
<evidence type="ECO:0008006" key="4">
    <source>
        <dbReference type="Google" id="ProtNLM"/>
    </source>
</evidence>
<feature type="transmembrane region" description="Helical" evidence="1">
    <location>
        <begin position="12"/>
        <end position="32"/>
    </location>
</feature>
<keyword evidence="1" id="KW-0812">Transmembrane</keyword>
<dbReference type="EMBL" id="CP023434">
    <property type="protein sequence ID" value="AXY26524.1"/>
    <property type="molecule type" value="Genomic_DNA"/>
</dbReference>
<reference evidence="2 3" key="1">
    <citation type="submission" date="2017-09" db="EMBL/GenBank/DDBJ databases">
        <title>Complete genome sequence of Oxytococcus suis strain ZY16052.</title>
        <authorList>
            <person name="Li F."/>
        </authorList>
    </citation>
    <scope>NUCLEOTIDE SEQUENCE [LARGE SCALE GENOMIC DNA]</scope>
    <source>
        <strain evidence="2 3">ZY16052</strain>
    </source>
</reference>
<keyword evidence="1" id="KW-1133">Transmembrane helix</keyword>
<keyword evidence="1" id="KW-0472">Membrane</keyword>